<dbReference type="SMART" id="SM00028">
    <property type="entry name" value="TPR"/>
    <property type="match status" value="3"/>
</dbReference>
<reference evidence="3" key="1">
    <citation type="submission" date="2018-06" db="EMBL/GenBank/DDBJ databases">
        <authorList>
            <person name="Zhirakovskaya E."/>
        </authorList>
    </citation>
    <scope>NUCLEOTIDE SEQUENCE</scope>
</reference>
<dbReference type="InterPro" id="IPR019734">
    <property type="entry name" value="TPR_rpt"/>
</dbReference>
<name>A0A3B1C5Q1_9ZZZZ</name>
<protein>
    <recommendedName>
        <fullName evidence="2">Leucine-binding protein domain-containing protein</fullName>
    </recommendedName>
</protein>
<sequence length="711" mass="78885">MELARREREIRMNRAVAVALMASLIFACASPGKKTTSVPKVRAEPESSRLLVAPPEPTPREMSVVYRKAEKFYSRTFYTEAAQMYLKFISGAPPGHPLVDNAYFKVGMSLFETGRYRDAQHYFNIVTTRFPKSEIYTEALINSAISLFHLNDYSAAAKLFKRASGLVSNPGHRAYIFFYQGNIAENKSNFLEAVDFYVLAERMAQNNHLVKASSSKLKRIFHNFLGEEELIKITRIYNGQRPAKLAFEELMRIYNQTNDQSQLEVVKAEYKTQFPEHSQSGAGAIAPVGDNAYEPEQIKIGAVLPLSGEGEEAGREIVQGMQLAFNSFNALVREKNIQLIIKDSGGGAEDSARAVEQLAEDQDVLLIIGPVYSDQFEKAADISSRYRIPVFSPTATAEGAAGFSDYLFRNVLTNSGEARKMAELAVNKLGLGKFALLYPDDKYGRELGGSFSAKVEELGAEVIVSELYSPDQTDFGEQIRALGGMTDEDIRKIIMNISKNSPNDTPEQVNQKLTELYADSLTIPTIVAYGKPPLTKKNFLPGLTVKYDAIFLPGLYDKVGLILPELEFYNIKGITRLACKGVNHPDFLHIAERYSEGVIFLDGFFKNSESANVRDFVKDYHLYFREEPSNLAAQAYDAARIALSAIAHGSNSRKSMTAYLNSLKFFEGVTGVTSIKPDGDADKSVFFLTVSHGKIVEYKSSPEEGGKAGEL</sequence>
<dbReference type="Gene3D" id="3.40.50.2300">
    <property type="match status" value="4"/>
</dbReference>
<organism evidence="3">
    <name type="scientific">hydrothermal vent metagenome</name>
    <dbReference type="NCBI Taxonomy" id="652676"/>
    <lineage>
        <taxon>unclassified sequences</taxon>
        <taxon>metagenomes</taxon>
        <taxon>ecological metagenomes</taxon>
    </lineage>
</organism>
<accession>A0A3B1C5Q1</accession>
<dbReference type="InterPro" id="IPR028081">
    <property type="entry name" value="Leu-bd"/>
</dbReference>
<dbReference type="CDD" id="cd06339">
    <property type="entry name" value="PBP1_YraM_LppC_lipoprotein-like"/>
    <property type="match status" value="1"/>
</dbReference>
<feature type="domain" description="Leucine-binding protein" evidence="2">
    <location>
        <begin position="569"/>
        <end position="691"/>
    </location>
</feature>
<proteinExistence type="predicted"/>
<evidence type="ECO:0000259" key="2">
    <source>
        <dbReference type="Pfam" id="PF13458"/>
    </source>
</evidence>
<dbReference type="Pfam" id="PF13174">
    <property type="entry name" value="TPR_6"/>
    <property type="match status" value="1"/>
</dbReference>
<dbReference type="InterPro" id="IPR011990">
    <property type="entry name" value="TPR-like_helical_dom_sf"/>
</dbReference>
<dbReference type="EMBL" id="UOGB01000145">
    <property type="protein sequence ID" value="VAX19374.1"/>
    <property type="molecule type" value="Genomic_DNA"/>
</dbReference>
<dbReference type="SUPFAM" id="SSF53822">
    <property type="entry name" value="Periplasmic binding protein-like I"/>
    <property type="match status" value="1"/>
</dbReference>
<dbReference type="Gene3D" id="1.25.40.10">
    <property type="entry name" value="Tetratricopeptide repeat domain"/>
    <property type="match status" value="1"/>
</dbReference>
<dbReference type="PANTHER" id="PTHR30483">
    <property type="entry name" value="LEUCINE-SPECIFIC-BINDING PROTEIN"/>
    <property type="match status" value="1"/>
</dbReference>
<dbReference type="InterPro" id="IPR028082">
    <property type="entry name" value="Peripla_BP_I"/>
</dbReference>
<evidence type="ECO:0000256" key="1">
    <source>
        <dbReference type="ARBA" id="ARBA00022729"/>
    </source>
</evidence>
<dbReference type="InterPro" id="IPR051010">
    <property type="entry name" value="BCAA_transport"/>
</dbReference>
<dbReference type="Pfam" id="PF13458">
    <property type="entry name" value="Peripla_BP_6"/>
    <property type="match status" value="2"/>
</dbReference>
<dbReference type="PROSITE" id="PS51257">
    <property type="entry name" value="PROKAR_LIPOPROTEIN"/>
    <property type="match status" value="1"/>
</dbReference>
<keyword evidence="1" id="KW-0732">Signal</keyword>
<evidence type="ECO:0000313" key="3">
    <source>
        <dbReference type="EMBL" id="VAX19374.1"/>
    </source>
</evidence>
<dbReference type="PANTHER" id="PTHR30483:SF6">
    <property type="entry name" value="PERIPLASMIC BINDING PROTEIN OF ABC TRANSPORTER FOR NATURAL AMINO ACIDS"/>
    <property type="match status" value="1"/>
</dbReference>
<gene>
    <name evidence="3" type="ORF">MNBD_NITROSPINAE03-1625</name>
</gene>
<dbReference type="SUPFAM" id="SSF48452">
    <property type="entry name" value="TPR-like"/>
    <property type="match status" value="1"/>
</dbReference>
<dbReference type="AlphaFoldDB" id="A0A3B1C5Q1"/>
<feature type="domain" description="Leucine-binding protein" evidence="2">
    <location>
        <begin position="297"/>
        <end position="482"/>
    </location>
</feature>